<protein>
    <submittedName>
        <fullName evidence="2">Uncharacterized protein</fullName>
    </submittedName>
</protein>
<dbReference type="Proteomes" id="UP000886998">
    <property type="component" value="Unassembled WGS sequence"/>
</dbReference>
<accession>A0A8X6YTY3</accession>
<feature type="transmembrane region" description="Helical" evidence="1">
    <location>
        <begin position="79"/>
        <end position="102"/>
    </location>
</feature>
<gene>
    <name evidence="2" type="ORF">TNIN_73241</name>
</gene>
<keyword evidence="3" id="KW-1185">Reference proteome</keyword>
<keyword evidence="1" id="KW-0812">Transmembrane</keyword>
<dbReference type="EMBL" id="BMAV01022690">
    <property type="protein sequence ID" value="GFY77862.1"/>
    <property type="molecule type" value="Genomic_DNA"/>
</dbReference>
<evidence type="ECO:0000256" key="1">
    <source>
        <dbReference type="SAM" id="Phobius"/>
    </source>
</evidence>
<name>A0A8X6YTY3_9ARAC</name>
<comment type="caution">
    <text evidence="2">The sequence shown here is derived from an EMBL/GenBank/DDBJ whole genome shotgun (WGS) entry which is preliminary data.</text>
</comment>
<dbReference type="OrthoDB" id="10066376at2759"/>
<organism evidence="2 3">
    <name type="scientific">Trichonephila inaurata madagascariensis</name>
    <dbReference type="NCBI Taxonomy" id="2747483"/>
    <lineage>
        <taxon>Eukaryota</taxon>
        <taxon>Metazoa</taxon>
        <taxon>Ecdysozoa</taxon>
        <taxon>Arthropoda</taxon>
        <taxon>Chelicerata</taxon>
        <taxon>Arachnida</taxon>
        <taxon>Araneae</taxon>
        <taxon>Araneomorphae</taxon>
        <taxon>Entelegynae</taxon>
        <taxon>Araneoidea</taxon>
        <taxon>Nephilidae</taxon>
        <taxon>Trichonephila</taxon>
        <taxon>Trichonephila inaurata</taxon>
    </lineage>
</organism>
<proteinExistence type="predicted"/>
<dbReference type="AlphaFoldDB" id="A0A8X6YTY3"/>
<evidence type="ECO:0000313" key="2">
    <source>
        <dbReference type="EMBL" id="GFY77862.1"/>
    </source>
</evidence>
<sequence length="104" mass="12151">MIQNSKLNIVECIEGLDNRKKYLVSQRSDDNFKISIDSVTTLVTDLAIDPEFPISKLRKKVYLFVYEGSEREMNQLQKFLPAIGDLFSKWMIYLIILFDILLSE</sequence>
<reference evidence="2" key="1">
    <citation type="submission" date="2020-08" db="EMBL/GenBank/DDBJ databases">
        <title>Multicomponent nature underlies the extraordinary mechanical properties of spider dragline silk.</title>
        <authorList>
            <person name="Kono N."/>
            <person name="Nakamura H."/>
            <person name="Mori M."/>
            <person name="Yoshida Y."/>
            <person name="Ohtoshi R."/>
            <person name="Malay A.D."/>
            <person name="Moran D.A.P."/>
            <person name="Tomita M."/>
            <person name="Numata K."/>
            <person name="Arakawa K."/>
        </authorList>
    </citation>
    <scope>NUCLEOTIDE SEQUENCE</scope>
</reference>
<keyword evidence="1" id="KW-0472">Membrane</keyword>
<evidence type="ECO:0000313" key="3">
    <source>
        <dbReference type="Proteomes" id="UP000886998"/>
    </source>
</evidence>
<keyword evidence="1" id="KW-1133">Transmembrane helix</keyword>